<dbReference type="InterPro" id="IPR001453">
    <property type="entry name" value="MoaB/Mog_dom"/>
</dbReference>
<dbReference type="Proteomes" id="UP000185604">
    <property type="component" value="Unassembled WGS sequence"/>
</dbReference>
<keyword evidence="11" id="KW-1185">Reference proteome</keyword>
<reference evidence="8 10" key="1">
    <citation type="journal article" date="2016" name="Front. Microbiol.">
        <title>High-Level Heat Resistance of Spores of Bacillus amyloliquefaciens and Bacillus licheniformis Results from the Presence of a spoVA Operon in a Tn1546 Transposon.</title>
        <authorList>
            <person name="Berendsen E.M."/>
            <person name="Koning R.A."/>
            <person name="Boekhorst J."/>
            <person name="de Jong A."/>
            <person name="Kuipers O.P."/>
            <person name="Wells-Bennik M.H."/>
        </authorList>
    </citation>
    <scope>NUCLEOTIDE SEQUENCE [LARGE SCALE GENOMIC DNA]</scope>
    <source>
        <strain evidence="8 10">B4121</strain>
    </source>
</reference>
<keyword evidence="5 6" id="KW-0501">Molybdenum cofactor biosynthesis</keyword>
<dbReference type="SMART" id="SM00852">
    <property type="entry name" value="MoCF_biosynth"/>
    <property type="match status" value="1"/>
</dbReference>
<evidence type="ECO:0000256" key="1">
    <source>
        <dbReference type="ARBA" id="ARBA00003487"/>
    </source>
</evidence>
<feature type="domain" description="MoaB/Mog" evidence="7">
    <location>
        <begin position="35"/>
        <end position="180"/>
    </location>
</feature>
<evidence type="ECO:0000313" key="8">
    <source>
        <dbReference type="EMBL" id="OLF96674.1"/>
    </source>
</evidence>
<dbReference type="PANTHER" id="PTHR43232:SF2">
    <property type="entry name" value="MOLYBDENUM COFACTOR BIOSYNTHESIS PROTEIN B"/>
    <property type="match status" value="1"/>
</dbReference>
<gene>
    <name evidence="8" type="ORF">B4121_0885</name>
    <name evidence="9" type="ORF">CHCC15381_2907</name>
</gene>
<evidence type="ECO:0000256" key="2">
    <source>
        <dbReference type="ARBA" id="ARBA00005046"/>
    </source>
</evidence>
<organism evidence="8 10">
    <name type="scientific">Bacillus paralicheniformis</name>
    <dbReference type="NCBI Taxonomy" id="1648923"/>
    <lineage>
        <taxon>Bacteria</taxon>
        <taxon>Bacillati</taxon>
        <taxon>Bacillota</taxon>
        <taxon>Bacilli</taxon>
        <taxon>Bacillales</taxon>
        <taxon>Bacillaceae</taxon>
        <taxon>Bacillus</taxon>
    </lineage>
</organism>
<name>A0A6I7U1E9_9BACI</name>
<evidence type="ECO:0000256" key="3">
    <source>
        <dbReference type="ARBA" id="ARBA00006112"/>
    </source>
</evidence>
<dbReference type="EMBL" id="NILF01000034">
    <property type="protein sequence ID" value="TWL39389.1"/>
    <property type="molecule type" value="Genomic_DNA"/>
</dbReference>
<dbReference type="PROSITE" id="PS01078">
    <property type="entry name" value="MOCF_BIOSYNTHESIS_1"/>
    <property type="match status" value="1"/>
</dbReference>
<evidence type="ECO:0000313" key="11">
    <source>
        <dbReference type="Proteomes" id="UP000429980"/>
    </source>
</evidence>
<dbReference type="GO" id="GO:0006777">
    <property type="term" value="P:Mo-molybdopterin cofactor biosynthetic process"/>
    <property type="evidence" value="ECO:0007669"/>
    <property type="project" value="UniProtKB-UniRule"/>
</dbReference>
<proteinExistence type="inferred from homology"/>
<dbReference type="NCBIfam" id="TIGR00177">
    <property type="entry name" value="molyb_syn"/>
    <property type="match status" value="1"/>
</dbReference>
<dbReference type="SUPFAM" id="SSF53218">
    <property type="entry name" value="Molybdenum cofactor biosynthesis proteins"/>
    <property type="match status" value="1"/>
</dbReference>
<dbReference type="PANTHER" id="PTHR43232">
    <property type="entry name" value="MOLYBDENUM COFACTOR BIOSYNTHESIS PROTEIN B"/>
    <property type="match status" value="1"/>
</dbReference>
<dbReference type="Gene3D" id="3.40.980.10">
    <property type="entry name" value="MoaB/Mog-like domain"/>
    <property type="match status" value="1"/>
</dbReference>
<evidence type="ECO:0000256" key="4">
    <source>
        <dbReference type="ARBA" id="ARBA00015262"/>
    </source>
</evidence>
<evidence type="ECO:0000256" key="5">
    <source>
        <dbReference type="ARBA" id="ARBA00023150"/>
    </source>
</evidence>
<evidence type="ECO:0000259" key="7">
    <source>
        <dbReference type="SMART" id="SM00852"/>
    </source>
</evidence>
<dbReference type="InterPro" id="IPR012245">
    <property type="entry name" value="MoaB"/>
</dbReference>
<dbReference type="AlphaFoldDB" id="A0A6I7U1E9"/>
<evidence type="ECO:0000313" key="9">
    <source>
        <dbReference type="EMBL" id="TWL39389.1"/>
    </source>
</evidence>
<comment type="caution">
    <text evidence="8">The sequence shown here is derived from an EMBL/GenBank/DDBJ whole genome shotgun (WGS) entry which is preliminary data.</text>
</comment>
<evidence type="ECO:0000313" key="10">
    <source>
        <dbReference type="Proteomes" id="UP000185604"/>
    </source>
</evidence>
<comment type="similarity">
    <text evidence="3 6">Belongs to the MoaB/Mog family.</text>
</comment>
<dbReference type="Proteomes" id="UP000429980">
    <property type="component" value="Unassembled WGS sequence"/>
</dbReference>
<comment type="function">
    <text evidence="1 6">May be involved in the biosynthesis of molybdopterin.</text>
</comment>
<dbReference type="FunFam" id="3.40.980.10:FF:000006">
    <property type="entry name" value="Molybdenum cofactor biosynthesis protein B"/>
    <property type="match status" value="1"/>
</dbReference>
<dbReference type="InterPro" id="IPR008284">
    <property type="entry name" value="MoCF_biosynth_CS"/>
</dbReference>
<dbReference type="InterPro" id="IPR036425">
    <property type="entry name" value="MoaB/Mog-like_dom_sf"/>
</dbReference>
<dbReference type="UniPathway" id="UPA00344"/>
<protein>
    <recommendedName>
        <fullName evidence="4 6">Molybdenum cofactor biosynthesis protein B</fullName>
    </recommendedName>
</protein>
<dbReference type="GO" id="GO:0005829">
    <property type="term" value="C:cytosol"/>
    <property type="evidence" value="ECO:0007669"/>
    <property type="project" value="TreeGrafter"/>
</dbReference>
<evidence type="ECO:0000256" key="6">
    <source>
        <dbReference type="PIRNR" id="PIRNR006443"/>
    </source>
</evidence>
<dbReference type="CDD" id="cd00886">
    <property type="entry name" value="MogA_MoaB"/>
    <property type="match status" value="1"/>
</dbReference>
<accession>A0A6I7U1E9</accession>
<dbReference type="Pfam" id="PF00994">
    <property type="entry name" value="MoCF_biosynth"/>
    <property type="match status" value="1"/>
</dbReference>
<dbReference type="PIRSF" id="PIRSF006443">
    <property type="entry name" value="MoaB"/>
    <property type="match status" value="1"/>
</dbReference>
<sequence>MHLPLYNEKRLYKGGYLAMSVEEHKKEAPDRVNCKVITVSDTRTEDTDKSGRLMKEFLAEDGHEIVSYEIVKDEKEMIQKAVLEGCLDDRIDAILLNGGTGIASRDVTIESIVPLFSKEIPGFGEIFRMLSYTEDIGAAAILSRAAAGVIQNKAVFATPGSSGAVKLAMSKLIVPELAHVIRELRKDMKK</sequence>
<reference evidence="9 11" key="2">
    <citation type="submission" date="2019-06" db="EMBL/GenBank/DDBJ databases">
        <title>Genome sequence analysis of &gt;100 Bacillus licheniformis strains suggests intrinsic resistance to this species.</title>
        <authorList>
            <person name="Wels M."/>
            <person name="Siezen R.J."/>
            <person name="Johansen E."/>
            <person name="Stuer-Lauridsen B."/>
            <person name="Bjerre K."/>
            <person name="Nielsen B.K.K."/>
        </authorList>
    </citation>
    <scope>NUCLEOTIDE SEQUENCE [LARGE SCALE GENOMIC DNA]</scope>
    <source>
        <strain evidence="9 11">BAC-15381</strain>
    </source>
</reference>
<dbReference type="EMBL" id="LKPO01000004">
    <property type="protein sequence ID" value="OLF96674.1"/>
    <property type="molecule type" value="Genomic_DNA"/>
</dbReference>
<comment type="pathway">
    <text evidence="2 6">Cofactor biosynthesis; molybdopterin biosynthesis.</text>
</comment>